<organism evidence="1 2">
    <name type="scientific">Candidatus Marithioploca araucensis</name>
    <dbReference type="NCBI Taxonomy" id="70273"/>
    <lineage>
        <taxon>Bacteria</taxon>
        <taxon>Pseudomonadati</taxon>
        <taxon>Pseudomonadota</taxon>
        <taxon>Gammaproteobacteria</taxon>
        <taxon>Thiotrichales</taxon>
        <taxon>Thiotrichaceae</taxon>
        <taxon>Candidatus Marithioploca</taxon>
    </lineage>
</organism>
<evidence type="ECO:0000313" key="1">
    <source>
        <dbReference type="EMBL" id="MDM8562938.1"/>
    </source>
</evidence>
<name>A0ABT7VTP6_9GAMM</name>
<keyword evidence="2" id="KW-1185">Reference proteome</keyword>
<evidence type="ECO:0000313" key="2">
    <source>
        <dbReference type="Proteomes" id="UP001171945"/>
    </source>
</evidence>
<reference evidence="1" key="1">
    <citation type="submission" date="2023-06" db="EMBL/GenBank/DDBJ databases">
        <title>Uncultivated large filamentous bacteria from sulfidic sediments reveal new species and different genomic features in energy metabolism and defense.</title>
        <authorList>
            <person name="Fonseca A."/>
        </authorList>
    </citation>
    <scope>NUCLEOTIDE SEQUENCE</scope>
    <source>
        <strain evidence="1">HSG4</strain>
    </source>
</reference>
<dbReference type="Gene3D" id="1.10.760.10">
    <property type="entry name" value="Cytochrome c-like domain"/>
    <property type="match status" value="1"/>
</dbReference>
<accession>A0ABT7VTP6</accession>
<dbReference type="EMBL" id="JAUCGM010000362">
    <property type="protein sequence ID" value="MDM8562938.1"/>
    <property type="molecule type" value="Genomic_DNA"/>
</dbReference>
<gene>
    <name evidence="1" type="ORF">QUF54_06245</name>
</gene>
<evidence type="ECO:0008006" key="3">
    <source>
        <dbReference type="Google" id="ProtNLM"/>
    </source>
</evidence>
<comment type="caution">
    <text evidence="1">The sequence shown here is derived from an EMBL/GenBank/DDBJ whole genome shotgun (WGS) entry which is preliminary data.</text>
</comment>
<feature type="non-terminal residue" evidence="1">
    <location>
        <position position="239"/>
    </location>
</feature>
<dbReference type="InterPro" id="IPR036909">
    <property type="entry name" value="Cyt_c-like_dom_sf"/>
</dbReference>
<proteinExistence type="predicted"/>
<dbReference type="Proteomes" id="UP001171945">
    <property type="component" value="Unassembled WGS sequence"/>
</dbReference>
<protein>
    <recommendedName>
        <fullName evidence="3">Cytochrome c domain-containing protein</fullName>
    </recommendedName>
</protein>
<sequence length="239" mass="26827">MKICQRGLIILALLLLVTGGYAKEVDEATGLIIDDNFELVKILCTSCHSAKNIIGQSGSRLTWLGMIRWMQNTQGLITFDADTEKKILDYLETNYAPKDINYRRANILPRLLPANPYRTQARINLVGLEESYQTGDPLNVSLEIDFQESYSKGYLDVWAALHFPNTPASQFYFLSNTTSVSDEPKSFLSSLESIDDSPLLMDFIVQLVDAGEYTVYGLLVERGTTPLNEADRNRSSLLI</sequence>